<dbReference type="EMBL" id="JBHSAY010000008">
    <property type="protein sequence ID" value="MFC4131894.1"/>
    <property type="molecule type" value="Genomic_DNA"/>
</dbReference>
<reference evidence="2" key="1">
    <citation type="journal article" date="2019" name="Int. J. Syst. Evol. Microbiol.">
        <title>The Global Catalogue of Microorganisms (GCM) 10K type strain sequencing project: providing services to taxonomists for standard genome sequencing and annotation.</title>
        <authorList>
            <consortium name="The Broad Institute Genomics Platform"/>
            <consortium name="The Broad Institute Genome Sequencing Center for Infectious Disease"/>
            <person name="Wu L."/>
            <person name="Ma J."/>
        </authorList>
    </citation>
    <scope>NUCLEOTIDE SEQUENCE [LARGE SCALE GENOMIC DNA]</scope>
    <source>
        <strain evidence="2">CGMCC 4.7289</strain>
    </source>
</reference>
<organism evidence="1 2">
    <name type="scientific">Hamadaea flava</name>
    <dbReference type="NCBI Taxonomy" id="1742688"/>
    <lineage>
        <taxon>Bacteria</taxon>
        <taxon>Bacillati</taxon>
        <taxon>Actinomycetota</taxon>
        <taxon>Actinomycetes</taxon>
        <taxon>Micromonosporales</taxon>
        <taxon>Micromonosporaceae</taxon>
        <taxon>Hamadaea</taxon>
    </lineage>
</organism>
<sequence length="188" mass="20940">MATGIWAVLAEAERLAWSFTPFEHVGPLRFGMTHDQARAAVRGSLSVAASLGASDGDGWAEFWLERRTEMPGRLAVTTYYDESIGLAGIVINALRGPQVTLDGMRLVAQTPSRMEREIADYLKTCGHELWYSQQADPWSPQLGLVLRIQRAGDIVLSRPVMVAEAWADRCGDTTEGLLPMREWTTFEW</sequence>
<evidence type="ECO:0000313" key="2">
    <source>
        <dbReference type="Proteomes" id="UP001595816"/>
    </source>
</evidence>
<proteinExistence type="predicted"/>
<gene>
    <name evidence="1" type="ORF">ACFOZ4_14895</name>
</gene>
<dbReference type="Proteomes" id="UP001595816">
    <property type="component" value="Unassembled WGS sequence"/>
</dbReference>
<dbReference type="RefSeq" id="WP_253763445.1">
    <property type="nucleotide sequence ID" value="NZ_JAMZDZ010000001.1"/>
</dbReference>
<name>A0ABV8LQ28_9ACTN</name>
<comment type="caution">
    <text evidence="1">The sequence shown here is derived from an EMBL/GenBank/DDBJ whole genome shotgun (WGS) entry which is preliminary data.</text>
</comment>
<evidence type="ECO:0000313" key="1">
    <source>
        <dbReference type="EMBL" id="MFC4131894.1"/>
    </source>
</evidence>
<keyword evidence="2" id="KW-1185">Reference proteome</keyword>
<accession>A0ABV8LQ28</accession>
<protein>
    <submittedName>
        <fullName evidence="1">Uncharacterized protein</fullName>
    </submittedName>
</protein>